<evidence type="ECO:0000313" key="3">
    <source>
        <dbReference type="Proteomes" id="UP000033202"/>
    </source>
</evidence>
<feature type="compositionally biased region" description="Basic and acidic residues" evidence="1">
    <location>
        <begin position="88"/>
        <end position="111"/>
    </location>
</feature>
<name>A0A0E9MT31_9SPHN</name>
<protein>
    <recommendedName>
        <fullName evidence="4">1,4-alpha-glucan branching enzyme</fullName>
    </recommendedName>
</protein>
<feature type="compositionally biased region" description="Basic and acidic residues" evidence="1">
    <location>
        <begin position="1"/>
        <end position="32"/>
    </location>
</feature>
<organism evidence="2 3">
    <name type="scientific">Sphingomonas changbaiensis NBRC 104936</name>
    <dbReference type="NCBI Taxonomy" id="1219043"/>
    <lineage>
        <taxon>Bacteria</taxon>
        <taxon>Pseudomonadati</taxon>
        <taxon>Pseudomonadota</taxon>
        <taxon>Alphaproteobacteria</taxon>
        <taxon>Sphingomonadales</taxon>
        <taxon>Sphingomonadaceae</taxon>
        <taxon>Sphingomonas</taxon>
    </lineage>
</organism>
<sequence>MSKTTTDHDEIRRWAESKGGKPAAVERTHEDGDVGIIRLMFPENRQSEHGSLVEIGWDEFFKQFDEAELALIYDENSMFSKLIGRDTAEKRAHGDNDASRHENRGRSDSGGRSDTSGSRSGDGGSDLKSREYVGEDGKTHHHTHPYMKEHG</sequence>
<accession>A0A0E9MT31</accession>
<feature type="region of interest" description="Disordered" evidence="1">
    <location>
        <begin position="1"/>
        <end position="33"/>
    </location>
</feature>
<keyword evidence="3" id="KW-1185">Reference proteome</keyword>
<dbReference type="EMBL" id="BBWU01000050">
    <property type="protein sequence ID" value="GAO40638.1"/>
    <property type="molecule type" value="Genomic_DNA"/>
</dbReference>
<dbReference type="Proteomes" id="UP000033202">
    <property type="component" value="Unassembled WGS sequence"/>
</dbReference>
<feature type="region of interest" description="Disordered" evidence="1">
    <location>
        <begin position="88"/>
        <end position="151"/>
    </location>
</feature>
<comment type="caution">
    <text evidence="2">The sequence shown here is derived from an EMBL/GenBank/DDBJ whole genome shotgun (WGS) entry which is preliminary data.</text>
</comment>
<evidence type="ECO:0000313" key="2">
    <source>
        <dbReference type="EMBL" id="GAO40638.1"/>
    </source>
</evidence>
<reference evidence="2 3" key="1">
    <citation type="submission" date="2015-04" db="EMBL/GenBank/DDBJ databases">
        <title>Whole genome shotgun sequence of Sphingomonas changbaiensis NBRC 104936.</title>
        <authorList>
            <person name="Katano-Makiyama Y."/>
            <person name="Hosoyama A."/>
            <person name="Hashimoto M."/>
            <person name="Noguchi M."/>
            <person name="Tsuchikane K."/>
            <person name="Ohji S."/>
            <person name="Yamazoe A."/>
            <person name="Ichikawa N."/>
            <person name="Kimura A."/>
            <person name="Fujita N."/>
        </authorList>
    </citation>
    <scope>NUCLEOTIDE SEQUENCE [LARGE SCALE GENOMIC DNA]</scope>
    <source>
        <strain evidence="2 3">NBRC 104936</strain>
    </source>
</reference>
<feature type="compositionally biased region" description="Basic and acidic residues" evidence="1">
    <location>
        <begin position="125"/>
        <end position="138"/>
    </location>
</feature>
<dbReference type="RefSeq" id="WP_217995438.1">
    <property type="nucleotide sequence ID" value="NZ_BBWU01000050.1"/>
</dbReference>
<proteinExistence type="predicted"/>
<evidence type="ECO:0000256" key="1">
    <source>
        <dbReference type="SAM" id="MobiDB-lite"/>
    </source>
</evidence>
<evidence type="ECO:0008006" key="4">
    <source>
        <dbReference type="Google" id="ProtNLM"/>
    </source>
</evidence>
<dbReference type="STRING" id="1219043.SCH01S_50_00050"/>
<dbReference type="AlphaFoldDB" id="A0A0E9MT31"/>
<gene>
    <name evidence="2" type="ORF">SCH01S_50_00050</name>
</gene>